<comment type="caution">
    <text evidence="3">The sequence shown here is derived from an EMBL/GenBank/DDBJ whole genome shotgun (WGS) entry which is preliminary data.</text>
</comment>
<sequence length="192" mass="22065">MASSSSSVPLDHHDNISCLINANNIKKQQQHRHQSVTPKSHSGNTRDHRQSWSRKPQLHEILEESQQPIKGENESIQQTTQYILDEIKNLAGDILKAEARGDNYKNLYSEALEKLDTVKNEYEGIIQELKEEQEQDRIKIKYYQDLIRRQSQQYYAPSSCYPSSSSSATIASSSSSTRKSNKKRLVFKLIDI</sequence>
<feature type="region of interest" description="Disordered" evidence="2">
    <location>
        <begin position="26"/>
        <end position="56"/>
    </location>
</feature>
<dbReference type="EMBL" id="JAEPRB010000278">
    <property type="protein sequence ID" value="KAG2217720.1"/>
    <property type="molecule type" value="Genomic_DNA"/>
</dbReference>
<keyword evidence="4" id="KW-1185">Reference proteome</keyword>
<evidence type="ECO:0000256" key="1">
    <source>
        <dbReference type="SAM" id="Coils"/>
    </source>
</evidence>
<dbReference type="Proteomes" id="UP000646827">
    <property type="component" value="Unassembled WGS sequence"/>
</dbReference>
<accession>A0A8H7RVR0</accession>
<dbReference type="AlphaFoldDB" id="A0A8H7RVR0"/>
<gene>
    <name evidence="3" type="ORF">INT45_009083</name>
</gene>
<evidence type="ECO:0000313" key="3">
    <source>
        <dbReference type="EMBL" id="KAG2217720.1"/>
    </source>
</evidence>
<reference evidence="3 4" key="1">
    <citation type="submission" date="2020-12" db="EMBL/GenBank/DDBJ databases">
        <title>Metabolic potential, ecology and presence of endohyphal bacteria is reflected in genomic diversity of Mucoromycotina.</title>
        <authorList>
            <person name="Muszewska A."/>
            <person name="Okrasinska A."/>
            <person name="Steczkiewicz K."/>
            <person name="Drgas O."/>
            <person name="Orlowska M."/>
            <person name="Perlinska-Lenart U."/>
            <person name="Aleksandrzak-Piekarczyk T."/>
            <person name="Szatraj K."/>
            <person name="Zielenkiewicz U."/>
            <person name="Pilsyk S."/>
            <person name="Malc E."/>
            <person name="Mieczkowski P."/>
            <person name="Kruszewska J.S."/>
            <person name="Biernat P."/>
            <person name="Pawlowska J."/>
        </authorList>
    </citation>
    <scope>NUCLEOTIDE SEQUENCE [LARGE SCALE GENOMIC DNA]</scope>
    <source>
        <strain evidence="3 4">CBS 142.35</strain>
    </source>
</reference>
<keyword evidence="1" id="KW-0175">Coiled coil</keyword>
<evidence type="ECO:0000256" key="2">
    <source>
        <dbReference type="SAM" id="MobiDB-lite"/>
    </source>
</evidence>
<proteinExistence type="predicted"/>
<organism evidence="3 4">
    <name type="scientific">Circinella minor</name>
    <dbReference type="NCBI Taxonomy" id="1195481"/>
    <lineage>
        <taxon>Eukaryota</taxon>
        <taxon>Fungi</taxon>
        <taxon>Fungi incertae sedis</taxon>
        <taxon>Mucoromycota</taxon>
        <taxon>Mucoromycotina</taxon>
        <taxon>Mucoromycetes</taxon>
        <taxon>Mucorales</taxon>
        <taxon>Lichtheimiaceae</taxon>
        <taxon>Circinella</taxon>
    </lineage>
</organism>
<name>A0A8H7RVR0_9FUNG</name>
<feature type="coiled-coil region" evidence="1">
    <location>
        <begin position="108"/>
        <end position="139"/>
    </location>
</feature>
<dbReference type="OrthoDB" id="2290468at2759"/>
<evidence type="ECO:0000313" key="4">
    <source>
        <dbReference type="Proteomes" id="UP000646827"/>
    </source>
</evidence>
<protein>
    <submittedName>
        <fullName evidence="3">Uncharacterized protein</fullName>
    </submittedName>
</protein>